<feature type="region of interest" description="Disordered" evidence="1">
    <location>
        <begin position="84"/>
        <end position="145"/>
    </location>
</feature>
<organism evidence="2 3">
    <name type="scientific">Callorhinus ursinus</name>
    <name type="common">Northern fur seal</name>
    <dbReference type="NCBI Taxonomy" id="34884"/>
    <lineage>
        <taxon>Eukaryota</taxon>
        <taxon>Metazoa</taxon>
        <taxon>Chordata</taxon>
        <taxon>Craniata</taxon>
        <taxon>Vertebrata</taxon>
        <taxon>Euteleostomi</taxon>
        <taxon>Mammalia</taxon>
        <taxon>Eutheria</taxon>
        <taxon>Laurasiatheria</taxon>
        <taxon>Carnivora</taxon>
        <taxon>Caniformia</taxon>
        <taxon>Pinnipedia</taxon>
        <taxon>Otariidae</taxon>
        <taxon>Callorhinus</taxon>
    </lineage>
</organism>
<reference evidence="3" key="2">
    <citation type="submission" date="2025-08" db="UniProtKB">
        <authorList>
            <consortium name="RefSeq"/>
        </authorList>
    </citation>
    <scope>IDENTIFICATION</scope>
    <source>
        <tissue evidence="3">Blood</tissue>
    </source>
</reference>
<proteinExistence type="predicted"/>
<evidence type="ECO:0000313" key="3">
    <source>
        <dbReference type="RefSeq" id="XP_025746942.1"/>
    </source>
</evidence>
<name>A0A3Q7QXI6_CALUR</name>
<reference key="1">
    <citation type="submission" date="2019-01" db="UniProtKB">
        <authorList>
            <consortium name="RefSeq"/>
        </authorList>
    </citation>
    <scope>IDENTIFICATION</scope>
</reference>
<dbReference type="AlphaFoldDB" id="A0A3Q7QXI6"/>
<keyword evidence="2" id="KW-1185">Reference proteome</keyword>
<sequence>MQMRRAGQVGACATHCACAQLPGSAPVRAGRPFFPASGPLQSAVVPEAGRDFCSQSQPPINAACIFLGLMSVSVCAESQRALGSGTYSGHHAGTPRGSPGESPRTRRRRTADGAPPTLGTDERPGALVRRLGGEIPGRPRTILLM</sequence>
<gene>
    <name evidence="3" type="primary">LOC112838319</name>
</gene>
<protein>
    <submittedName>
        <fullName evidence="3">Uncharacterized protein LOC112838319 isoform X2</fullName>
    </submittedName>
</protein>
<accession>A0A3Q7QXI6</accession>
<evidence type="ECO:0000313" key="2">
    <source>
        <dbReference type="Proteomes" id="UP000286641"/>
    </source>
</evidence>
<dbReference type="RefSeq" id="XP_025746942.1">
    <property type="nucleotide sequence ID" value="XM_025891157.1"/>
</dbReference>
<dbReference type="Proteomes" id="UP000286641">
    <property type="component" value="Unplaced"/>
</dbReference>
<evidence type="ECO:0000256" key="1">
    <source>
        <dbReference type="SAM" id="MobiDB-lite"/>
    </source>
</evidence>